<dbReference type="AlphaFoldDB" id="A0A8B6X4C0"/>
<feature type="transmembrane region" description="Helical" evidence="4">
    <location>
        <begin position="281"/>
        <end position="299"/>
    </location>
</feature>
<dbReference type="SUPFAM" id="SSF103473">
    <property type="entry name" value="MFS general substrate transporter"/>
    <property type="match status" value="1"/>
</dbReference>
<keyword evidence="6" id="KW-1185">Reference proteome</keyword>
<feature type="transmembrane region" description="Helical" evidence="4">
    <location>
        <begin position="134"/>
        <end position="154"/>
    </location>
</feature>
<dbReference type="Pfam" id="PF07690">
    <property type="entry name" value="MFS_1"/>
    <property type="match status" value="1"/>
</dbReference>
<accession>A0A8B6X4C0</accession>
<feature type="transmembrane region" description="Helical" evidence="4">
    <location>
        <begin position="77"/>
        <end position="95"/>
    </location>
</feature>
<feature type="transmembrane region" description="Helical" evidence="4">
    <location>
        <begin position="101"/>
        <end position="122"/>
    </location>
</feature>
<feature type="domain" description="Major facilitator superfamily (MFS) profile" evidence="5">
    <location>
        <begin position="9"/>
        <end position="393"/>
    </location>
</feature>
<evidence type="ECO:0000256" key="1">
    <source>
        <dbReference type="ARBA" id="ARBA00022692"/>
    </source>
</evidence>
<dbReference type="PANTHER" id="PTHR11360">
    <property type="entry name" value="MONOCARBOXYLATE TRANSPORTER"/>
    <property type="match status" value="1"/>
</dbReference>
<dbReference type="InterPro" id="IPR011701">
    <property type="entry name" value="MFS"/>
</dbReference>
<evidence type="ECO:0000313" key="7">
    <source>
        <dbReference type="RefSeq" id="WP_028311505.1"/>
    </source>
</evidence>
<reference evidence="7" key="1">
    <citation type="journal article" date="2015" name="Annu Rev Biophys">
        <title>Structural Biology of the Major Facilitator Superfamily Transporters.</title>
        <authorList>
            <person name="Yan N."/>
        </authorList>
    </citation>
    <scope>NUCLEOTIDE SEQUENCE</scope>
</reference>
<sequence>MKQHKKWWVVLGALLGLLVGNGPIMQFTFGIFLVAISKDFGWSRGATSTGLVIGLTATGLLVPLAGRLIDRHGIRRVSLPAIWLFAAALGAMALLPPSLVLFYALYALMGVAAAGQTPLPYAKAISTWFDRRRGLALGIAMAGVGLGAALMPNVAQRLIAEGGWRLAYAGLAVLVAVIGTLAVGFLVEEAPTARGANGQRPDLPGETAREALRQPVFWKLALAFFAVACAANGTIAHLVPMLVDRGLPPAVGVGALAFAGLALTVGRLIAGWLLDRVHAPVVAAAFFVLPAVGILMLLSGPTPQLVTLCVVFIGLGLGAEVDLIAFLLSRYLGMRAFGEIYGWLFAVFMLGSGLGPALMGWSFDLQGSYVPGLAGACAALAIATALILRLGGYRYPEQAAAPAQPVAQPTLAH</sequence>
<protein>
    <submittedName>
        <fullName evidence="7">MFS transporter</fullName>
    </submittedName>
</protein>
<dbReference type="InterPro" id="IPR050327">
    <property type="entry name" value="Proton-linked_MCT"/>
</dbReference>
<name>A0A8B6X4C0_9BURK</name>
<evidence type="ECO:0000256" key="2">
    <source>
        <dbReference type="ARBA" id="ARBA00022989"/>
    </source>
</evidence>
<feature type="transmembrane region" description="Helical" evidence="4">
    <location>
        <begin position="216"/>
        <end position="239"/>
    </location>
</feature>
<dbReference type="PANTHER" id="PTHR11360:SF284">
    <property type="entry name" value="EG:103B4.3 PROTEIN-RELATED"/>
    <property type="match status" value="1"/>
</dbReference>
<proteinExistence type="predicted"/>
<dbReference type="InterPro" id="IPR020846">
    <property type="entry name" value="MFS_dom"/>
</dbReference>
<evidence type="ECO:0000256" key="3">
    <source>
        <dbReference type="ARBA" id="ARBA00023136"/>
    </source>
</evidence>
<reference evidence="7" key="2">
    <citation type="journal article" date="2015" name="Protein Sci.">
        <title>Energy coupling mechanisms of MFS transporters.</title>
        <authorList>
            <person name="Zhang X.C."/>
            <person name="Zhao Y."/>
            <person name="Heng J."/>
            <person name="Jiang D."/>
        </authorList>
    </citation>
    <scope>NUCLEOTIDE SEQUENCE</scope>
</reference>
<feature type="transmembrane region" description="Helical" evidence="4">
    <location>
        <begin position="305"/>
        <end position="328"/>
    </location>
</feature>
<keyword evidence="2 4" id="KW-1133">Transmembrane helix</keyword>
<keyword evidence="1 4" id="KW-0812">Transmembrane</keyword>
<evidence type="ECO:0000259" key="5">
    <source>
        <dbReference type="PROSITE" id="PS50850"/>
    </source>
</evidence>
<evidence type="ECO:0000256" key="4">
    <source>
        <dbReference type="SAM" id="Phobius"/>
    </source>
</evidence>
<feature type="transmembrane region" description="Helical" evidence="4">
    <location>
        <begin position="251"/>
        <end position="274"/>
    </location>
</feature>
<dbReference type="CDD" id="cd17355">
    <property type="entry name" value="MFS_YcxA_like"/>
    <property type="match status" value="1"/>
</dbReference>
<reference evidence="7" key="4">
    <citation type="submission" date="2025-08" db="UniProtKB">
        <authorList>
            <consortium name="RefSeq"/>
        </authorList>
    </citation>
    <scope>IDENTIFICATION</scope>
</reference>
<dbReference type="Proteomes" id="UP000675920">
    <property type="component" value="Unplaced"/>
</dbReference>
<dbReference type="InterPro" id="IPR036259">
    <property type="entry name" value="MFS_trans_sf"/>
</dbReference>
<feature type="transmembrane region" description="Helical" evidence="4">
    <location>
        <begin position="369"/>
        <end position="388"/>
    </location>
</feature>
<dbReference type="GO" id="GO:0022857">
    <property type="term" value="F:transmembrane transporter activity"/>
    <property type="evidence" value="ECO:0007669"/>
    <property type="project" value="InterPro"/>
</dbReference>
<dbReference type="RefSeq" id="WP_028311505.1">
    <property type="nucleotide sequence ID" value="NZ_AXWS01000013.1"/>
</dbReference>
<organism evidence="6 7">
    <name type="scientific">Derxia gummosa DSM 723</name>
    <dbReference type="NCBI Taxonomy" id="1121388"/>
    <lineage>
        <taxon>Bacteria</taxon>
        <taxon>Pseudomonadati</taxon>
        <taxon>Pseudomonadota</taxon>
        <taxon>Betaproteobacteria</taxon>
        <taxon>Burkholderiales</taxon>
        <taxon>Alcaligenaceae</taxon>
        <taxon>Derxia</taxon>
    </lineage>
</organism>
<feature type="transmembrane region" description="Helical" evidence="4">
    <location>
        <begin position="340"/>
        <end position="363"/>
    </location>
</feature>
<feature type="transmembrane region" description="Helical" evidence="4">
    <location>
        <begin position="166"/>
        <end position="187"/>
    </location>
</feature>
<feature type="transmembrane region" description="Helical" evidence="4">
    <location>
        <begin position="7"/>
        <end position="36"/>
    </location>
</feature>
<dbReference type="PROSITE" id="PS50850">
    <property type="entry name" value="MFS"/>
    <property type="match status" value="1"/>
</dbReference>
<keyword evidence="3 4" id="KW-0472">Membrane</keyword>
<dbReference type="OrthoDB" id="3573349at2"/>
<evidence type="ECO:0000313" key="6">
    <source>
        <dbReference type="Proteomes" id="UP000675920"/>
    </source>
</evidence>
<feature type="transmembrane region" description="Helical" evidence="4">
    <location>
        <begin position="42"/>
        <end position="65"/>
    </location>
</feature>
<dbReference type="Gene3D" id="1.20.1250.20">
    <property type="entry name" value="MFS general substrate transporter like domains"/>
    <property type="match status" value="1"/>
</dbReference>
<reference evidence="7" key="3">
    <citation type="journal article" date="2016" name="Nat. Rev. Mol. Cell Biol.">
        <title>Understanding transport by the major facilitator superfamily (MFS): structures pave the way.</title>
        <authorList>
            <person name="Quistgaard E.M."/>
            <person name="Low C."/>
            <person name="Guettou F."/>
            <person name="Nordlund P."/>
        </authorList>
    </citation>
    <scope>NUCLEOTIDE SEQUENCE</scope>
</reference>